<dbReference type="EMBL" id="BAABHA010000001">
    <property type="protein sequence ID" value="GAA4373599.1"/>
    <property type="molecule type" value="Genomic_DNA"/>
</dbReference>
<dbReference type="Proteomes" id="UP001500454">
    <property type="component" value="Unassembled WGS sequence"/>
</dbReference>
<comment type="caution">
    <text evidence="1">The sequence shown here is derived from an EMBL/GenBank/DDBJ whole genome shotgun (WGS) entry which is preliminary data.</text>
</comment>
<sequence length="84" mass="9187">MELLPQAQSVPSARTARVWELPVLTCAQLVAVPTWAGTATDWVPVPRVPLPLKPQAQRVPFGWMLREWVSPASKVAGSTWAVAE</sequence>
<organism evidence="1 2">
    <name type="scientific">Hymenobacter koreensis</name>
    <dbReference type="NCBI Taxonomy" id="1084523"/>
    <lineage>
        <taxon>Bacteria</taxon>
        <taxon>Pseudomonadati</taxon>
        <taxon>Bacteroidota</taxon>
        <taxon>Cytophagia</taxon>
        <taxon>Cytophagales</taxon>
        <taxon>Hymenobacteraceae</taxon>
        <taxon>Hymenobacter</taxon>
    </lineage>
</organism>
<evidence type="ECO:0000313" key="2">
    <source>
        <dbReference type="Proteomes" id="UP001500454"/>
    </source>
</evidence>
<protein>
    <recommendedName>
        <fullName evidence="3">Secreted protein</fullName>
    </recommendedName>
</protein>
<name>A0ABP8IV04_9BACT</name>
<reference evidence="2" key="1">
    <citation type="journal article" date="2019" name="Int. J. Syst. Evol. Microbiol.">
        <title>The Global Catalogue of Microorganisms (GCM) 10K type strain sequencing project: providing services to taxonomists for standard genome sequencing and annotation.</title>
        <authorList>
            <consortium name="The Broad Institute Genomics Platform"/>
            <consortium name="The Broad Institute Genome Sequencing Center for Infectious Disease"/>
            <person name="Wu L."/>
            <person name="Ma J."/>
        </authorList>
    </citation>
    <scope>NUCLEOTIDE SEQUENCE [LARGE SCALE GENOMIC DNA]</scope>
    <source>
        <strain evidence="2">JCM 17924</strain>
    </source>
</reference>
<evidence type="ECO:0008006" key="3">
    <source>
        <dbReference type="Google" id="ProtNLM"/>
    </source>
</evidence>
<evidence type="ECO:0000313" key="1">
    <source>
        <dbReference type="EMBL" id="GAA4373599.1"/>
    </source>
</evidence>
<accession>A0ABP8IV04</accession>
<proteinExistence type="predicted"/>
<gene>
    <name evidence="1" type="ORF">GCM10023186_04370</name>
</gene>
<keyword evidence="2" id="KW-1185">Reference proteome</keyword>